<dbReference type="AlphaFoldDB" id="A0A4R0RPW5"/>
<dbReference type="STRING" id="92696.A0A4R0RPW5"/>
<organism evidence="11 12">
    <name type="scientific">Steccherinum ochraceum</name>
    <dbReference type="NCBI Taxonomy" id="92696"/>
    <lineage>
        <taxon>Eukaryota</taxon>
        <taxon>Fungi</taxon>
        <taxon>Dikarya</taxon>
        <taxon>Basidiomycota</taxon>
        <taxon>Agaricomycotina</taxon>
        <taxon>Agaricomycetes</taxon>
        <taxon>Polyporales</taxon>
        <taxon>Steccherinaceae</taxon>
        <taxon>Steccherinum</taxon>
    </lineage>
</organism>
<evidence type="ECO:0000256" key="7">
    <source>
        <dbReference type="ARBA" id="ARBA00023004"/>
    </source>
</evidence>
<dbReference type="InterPro" id="IPR001128">
    <property type="entry name" value="Cyt_P450"/>
</dbReference>
<dbReference type="PRINTS" id="PR00385">
    <property type="entry name" value="P450"/>
</dbReference>
<evidence type="ECO:0000256" key="8">
    <source>
        <dbReference type="ARBA" id="ARBA00023033"/>
    </source>
</evidence>
<protein>
    <submittedName>
        <fullName evidence="11">Cytochrome P450-dit2</fullName>
    </submittedName>
</protein>
<sequence length="545" mass="61604">MNPPSALLYVGAAWLLWKILQRIIRSSPLDQLNGPKSVSWFSGNLSQLFNRHGWGFVDGLANDYGSVSKIYGLFGKQVLHLYDPLALHHIILKDAQFYDEAPWFYEMNQMTFGPGLLSVNGDHHRKQRKMLNPVFSIAHMRHMTPIFYRVAHKLKDAILNEVQDESNQVNMLGWMGRAALELVGQGGLGYSFDPLTESVPNDFGDALKAFLPLTFSFGPFRFFTHYAKYFGSPTFRRKLIDYLPIKRLHRVAEVVDQIYFMSKKIFDSKKAALAAGDEAVLEQVGEGKDILSVLMKANMVASEEDRLPEDELLGQMSTLVFAASDTTSTALTQILHALAEHPEAQEKLREEISEASRDGDIPYDELVDRMPYMDAICRETLRLHPPVTFVFRESLKDNILPFSEPITTKDGTTITEMPVDKGTTILISLRACNRNKAIWGEDALEWKPERWLTTLPKTVTDAKIPGVYSNLMTFLGGGRSCIGFKFSQLEMKVILSVLLTTFKISLPDNKDDIVWNLAGVRYPTVGNDTKPSFPMKVERLLRSEL</sequence>
<comment type="pathway">
    <text evidence="2">Secondary metabolite biosynthesis.</text>
</comment>
<dbReference type="InterPro" id="IPR036396">
    <property type="entry name" value="Cyt_P450_sf"/>
</dbReference>
<comment type="caution">
    <text evidence="11">The sequence shown here is derived from an EMBL/GenBank/DDBJ whole genome shotgun (WGS) entry which is preliminary data.</text>
</comment>
<evidence type="ECO:0000256" key="5">
    <source>
        <dbReference type="ARBA" id="ARBA00022723"/>
    </source>
</evidence>
<evidence type="ECO:0000256" key="2">
    <source>
        <dbReference type="ARBA" id="ARBA00005179"/>
    </source>
</evidence>
<dbReference type="SUPFAM" id="SSF48264">
    <property type="entry name" value="Cytochrome P450"/>
    <property type="match status" value="1"/>
</dbReference>
<accession>A0A4R0RPW5</accession>
<evidence type="ECO:0000256" key="1">
    <source>
        <dbReference type="ARBA" id="ARBA00001971"/>
    </source>
</evidence>
<keyword evidence="8" id="KW-0503">Monooxygenase</keyword>
<keyword evidence="10" id="KW-0732">Signal</keyword>
<dbReference type="PANTHER" id="PTHR24305:SF166">
    <property type="entry name" value="CYTOCHROME P450 12A4, MITOCHONDRIAL-RELATED"/>
    <property type="match status" value="1"/>
</dbReference>
<keyword evidence="5 9" id="KW-0479">Metal-binding</keyword>
<dbReference type="PRINTS" id="PR00463">
    <property type="entry name" value="EP450I"/>
</dbReference>
<dbReference type="Proteomes" id="UP000292702">
    <property type="component" value="Unassembled WGS sequence"/>
</dbReference>
<dbReference type="OrthoDB" id="1470350at2759"/>
<feature type="signal peptide" evidence="10">
    <location>
        <begin position="1"/>
        <end position="21"/>
    </location>
</feature>
<dbReference type="InterPro" id="IPR002401">
    <property type="entry name" value="Cyt_P450_E_grp-I"/>
</dbReference>
<evidence type="ECO:0000256" key="9">
    <source>
        <dbReference type="PIRSR" id="PIRSR602401-1"/>
    </source>
</evidence>
<evidence type="ECO:0000313" key="11">
    <source>
        <dbReference type="EMBL" id="TCD69776.1"/>
    </source>
</evidence>
<proteinExistence type="inferred from homology"/>
<dbReference type="CDD" id="cd11069">
    <property type="entry name" value="CYP_FUM15-like"/>
    <property type="match status" value="1"/>
</dbReference>
<dbReference type="EMBL" id="RWJN01000034">
    <property type="protein sequence ID" value="TCD69776.1"/>
    <property type="molecule type" value="Genomic_DNA"/>
</dbReference>
<dbReference type="PANTHER" id="PTHR24305">
    <property type="entry name" value="CYTOCHROME P450"/>
    <property type="match status" value="1"/>
</dbReference>
<keyword evidence="12" id="KW-1185">Reference proteome</keyword>
<dbReference type="GO" id="GO:0020037">
    <property type="term" value="F:heme binding"/>
    <property type="evidence" value="ECO:0007669"/>
    <property type="project" value="InterPro"/>
</dbReference>
<evidence type="ECO:0000256" key="4">
    <source>
        <dbReference type="ARBA" id="ARBA00022617"/>
    </source>
</evidence>
<reference evidence="11 12" key="1">
    <citation type="submission" date="2018-11" db="EMBL/GenBank/DDBJ databases">
        <title>Genome assembly of Steccherinum ochraceum LE-BIN_3174, the white-rot fungus of the Steccherinaceae family (The Residual Polyporoid clade, Polyporales, Basidiomycota).</title>
        <authorList>
            <person name="Fedorova T.V."/>
            <person name="Glazunova O.A."/>
            <person name="Landesman E.O."/>
            <person name="Moiseenko K.V."/>
            <person name="Psurtseva N.V."/>
            <person name="Savinova O.S."/>
            <person name="Shakhova N.V."/>
            <person name="Tyazhelova T.V."/>
            <person name="Vasina D.V."/>
        </authorList>
    </citation>
    <scope>NUCLEOTIDE SEQUENCE [LARGE SCALE GENOMIC DNA]</scope>
    <source>
        <strain evidence="11 12">LE-BIN_3174</strain>
    </source>
</reference>
<keyword evidence="6" id="KW-0560">Oxidoreductase</keyword>
<dbReference type="Pfam" id="PF00067">
    <property type="entry name" value="p450"/>
    <property type="match status" value="1"/>
</dbReference>
<gene>
    <name evidence="11" type="primary">DIT2_14</name>
    <name evidence="11" type="ORF">EIP91_006312</name>
</gene>
<feature type="binding site" description="axial binding residue" evidence="9">
    <location>
        <position position="481"/>
    </location>
    <ligand>
        <name>heme</name>
        <dbReference type="ChEBI" id="CHEBI:30413"/>
    </ligand>
    <ligandPart>
        <name>Fe</name>
        <dbReference type="ChEBI" id="CHEBI:18248"/>
    </ligandPart>
</feature>
<dbReference type="InterPro" id="IPR050121">
    <property type="entry name" value="Cytochrome_P450_monoxygenase"/>
</dbReference>
<dbReference type="GO" id="GO:0004497">
    <property type="term" value="F:monooxygenase activity"/>
    <property type="evidence" value="ECO:0007669"/>
    <property type="project" value="UniProtKB-KW"/>
</dbReference>
<dbReference type="Gene3D" id="1.10.630.10">
    <property type="entry name" value="Cytochrome P450"/>
    <property type="match status" value="1"/>
</dbReference>
<name>A0A4R0RPW5_9APHY</name>
<evidence type="ECO:0000256" key="10">
    <source>
        <dbReference type="SAM" id="SignalP"/>
    </source>
</evidence>
<dbReference type="GO" id="GO:0016705">
    <property type="term" value="F:oxidoreductase activity, acting on paired donors, with incorporation or reduction of molecular oxygen"/>
    <property type="evidence" value="ECO:0007669"/>
    <property type="project" value="InterPro"/>
</dbReference>
<evidence type="ECO:0000313" key="12">
    <source>
        <dbReference type="Proteomes" id="UP000292702"/>
    </source>
</evidence>
<keyword evidence="7 9" id="KW-0408">Iron</keyword>
<comment type="cofactor">
    <cofactor evidence="1 9">
        <name>heme</name>
        <dbReference type="ChEBI" id="CHEBI:30413"/>
    </cofactor>
</comment>
<feature type="chain" id="PRO_5020306840" evidence="10">
    <location>
        <begin position="22"/>
        <end position="545"/>
    </location>
</feature>
<keyword evidence="4 9" id="KW-0349">Heme</keyword>
<comment type="similarity">
    <text evidence="3">Belongs to the cytochrome P450 family.</text>
</comment>
<evidence type="ECO:0000256" key="6">
    <source>
        <dbReference type="ARBA" id="ARBA00023002"/>
    </source>
</evidence>
<evidence type="ECO:0000256" key="3">
    <source>
        <dbReference type="ARBA" id="ARBA00010617"/>
    </source>
</evidence>
<dbReference type="GO" id="GO:0005506">
    <property type="term" value="F:iron ion binding"/>
    <property type="evidence" value="ECO:0007669"/>
    <property type="project" value="InterPro"/>
</dbReference>